<protein>
    <recommendedName>
        <fullName evidence="1">RNase H type-1 domain-containing protein</fullName>
    </recommendedName>
</protein>
<dbReference type="EMBL" id="JAIQCV010000004">
    <property type="protein sequence ID" value="KAH1108316.1"/>
    <property type="molecule type" value="Genomic_DNA"/>
</dbReference>
<dbReference type="Gene3D" id="3.30.420.10">
    <property type="entry name" value="Ribonuclease H-like superfamily/Ribonuclease H"/>
    <property type="match status" value="1"/>
</dbReference>
<keyword evidence="3" id="KW-1185">Reference proteome</keyword>
<proteinExistence type="predicted"/>
<feature type="domain" description="RNase H type-1" evidence="1">
    <location>
        <begin position="45"/>
        <end position="105"/>
    </location>
</feature>
<dbReference type="InterPro" id="IPR002156">
    <property type="entry name" value="RNaseH_domain"/>
</dbReference>
<comment type="caution">
    <text evidence="2">The sequence shown here is derived from an EMBL/GenBank/DDBJ whole genome shotgun (WGS) entry which is preliminary data.</text>
</comment>
<evidence type="ECO:0000313" key="2">
    <source>
        <dbReference type="EMBL" id="KAH1108316.1"/>
    </source>
</evidence>
<dbReference type="InterPro" id="IPR012337">
    <property type="entry name" value="RNaseH-like_sf"/>
</dbReference>
<dbReference type="CDD" id="cd06222">
    <property type="entry name" value="RNase_H_like"/>
    <property type="match status" value="1"/>
</dbReference>
<gene>
    <name evidence="2" type="ORF">J1N35_012084</name>
</gene>
<evidence type="ECO:0000313" key="3">
    <source>
        <dbReference type="Proteomes" id="UP000828251"/>
    </source>
</evidence>
<sequence>MEDTVRAAECFAANVYEANYKKKNRKASIEMIKWCPPNPRWIKVNLDGAANRNRDLSMAGGVFRDSFGTQIEGFQRVVGRGYAINSELWAILHGLEITLIRGHNKFAKREGNMVADWLAKTCPSTDVNLRILDVPTFYVRKLLLEDKFGVPYVKTN</sequence>
<organism evidence="2 3">
    <name type="scientific">Gossypium stocksii</name>
    <dbReference type="NCBI Taxonomy" id="47602"/>
    <lineage>
        <taxon>Eukaryota</taxon>
        <taxon>Viridiplantae</taxon>
        <taxon>Streptophyta</taxon>
        <taxon>Embryophyta</taxon>
        <taxon>Tracheophyta</taxon>
        <taxon>Spermatophyta</taxon>
        <taxon>Magnoliopsida</taxon>
        <taxon>eudicotyledons</taxon>
        <taxon>Gunneridae</taxon>
        <taxon>Pentapetalae</taxon>
        <taxon>rosids</taxon>
        <taxon>malvids</taxon>
        <taxon>Malvales</taxon>
        <taxon>Malvaceae</taxon>
        <taxon>Malvoideae</taxon>
        <taxon>Gossypium</taxon>
    </lineage>
</organism>
<reference evidence="2 3" key="1">
    <citation type="journal article" date="2021" name="Plant Biotechnol. J.">
        <title>Multi-omics assisted identification of the key and species-specific regulatory components of drought-tolerant mechanisms in Gossypium stocksii.</title>
        <authorList>
            <person name="Yu D."/>
            <person name="Ke L."/>
            <person name="Zhang D."/>
            <person name="Wu Y."/>
            <person name="Sun Y."/>
            <person name="Mei J."/>
            <person name="Sun J."/>
            <person name="Sun Y."/>
        </authorList>
    </citation>
    <scope>NUCLEOTIDE SEQUENCE [LARGE SCALE GENOMIC DNA]</scope>
    <source>
        <strain evidence="3">cv. E1</strain>
        <tissue evidence="2">Leaf</tissue>
    </source>
</reference>
<dbReference type="GO" id="GO:0004523">
    <property type="term" value="F:RNA-DNA hybrid ribonuclease activity"/>
    <property type="evidence" value="ECO:0007669"/>
    <property type="project" value="InterPro"/>
</dbReference>
<accession>A0A9D4AE71</accession>
<dbReference type="GO" id="GO:0003676">
    <property type="term" value="F:nucleic acid binding"/>
    <property type="evidence" value="ECO:0007669"/>
    <property type="project" value="InterPro"/>
</dbReference>
<dbReference type="AlphaFoldDB" id="A0A9D4AE71"/>
<dbReference type="InterPro" id="IPR044730">
    <property type="entry name" value="RNase_H-like_dom_plant"/>
</dbReference>
<dbReference type="PANTHER" id="PTHR47723:SF19">
    <property type="entry name" value="POLYNUCLEOTIDYL TRANSFERASE, RIBONUCLEASE H-LIKE SUPERFAMILY PROTEIN"/>
    <property type="match status" value="1"/>
</dbReference>
<dbReference type="InterPro" id="IPR053151">
    <property type="entry name" value="RNase_H-like"/>
</dbReference>
<dbReference type="OrthoDB" id="950188at2759"/>
<dbReference type="Pfam" id="PF13456">
    <property type="entry name" value="RVT_3"/>
    <property type="match status" value="1"/>
</dbReference>
<name>A0A9D4AE71_9ROSI</name>
<dbReference type="Proteomes" id="UP000828251">
    <property type="component" value="Unassembled WGS sequence"/>
</dbReference>
<dbReference type="PANTHER" id="PTHR47723">
    <property type="entry name" value="OS05G0353850 PROTEIN"/>
    <property type="match status" value="1"/>
</dbReference>
<dbReference type="InterPro" id="IPR036397">
    <property type="entry name" value="RNaseH_sf"/>
</dbReference>
<dbReference type="SUPFAM" id="SSF53098">
    <property type="entry name" value="Ribonuclease H-like"/>
    <property type="match status" value="1"/>
</dbReference>
<evidence type="ECO:0000259" key="1">
    <source>
        <dbReference type="Pfam" id="PF13456"/>
    </source>
</evidence>